<dbReference type="EMBL" id="MCFJ01000025">
    <property type="protein sequence ID" value="ORY55928.1"/>
    <property type="molecule type" value="Genomic_DNA"/>
</dbReference>
<dbReference type="InParanoid" id="A0A1Y2D9J1"/>
<dbReference type="STRING" id="1141098.A0A1Y2D9J1"/>
<keyword evidence="1" id="KW-0812">Transmembrane</keyword>
<organism evidence="2 3">
    <name type="scientific">Pseudomassariella vexata</name>
    <dbReference type="NCBI Taxonomy" id="1141098"/>
    <lineage>
        <taxon>Eukaryota</taxon>
        <taxon>Fungi</taxon>
        <taxon>Dikarya</taxon>
        <taxon>Ascomycota</taxon>
        <taxon>Pezizomycotina</taxon>
        <taxon>Sordariomycetes</taxon>
        <taxon>Xylariomycetidae</taxon>
        <taxon>Amphisphaeriales</taxon>
        <taxon>Pseudomassariaceae</taxon>
        <taxon>Pseudomassariella</taxon>
    </lineage>
</organism>
<dbReference type="InterPro" id="IPR029058">
    <property type="entry name" value="AB_hydrolase_fold"/>
</dbReference>
<protein>
    <recommendedName>
        <fullName evidence="4">AB hydrolase-1 domain-containing protein</fullName>
    </recommendedName>
</protein>
<gene>
    <name evidence="2" type="ORF">BCR38DRAFT_414781</name>
</gene>
<keyword evidence="3" id="KW-1185">Reference proteome</keyword>
<sequence length="143" mass="15948">MAKEFVSTGYRVVIFDSASSRMFPTGLDWVSLFHIVGFSQSGSIAVAFAAYHAHMLRSMTLSCSGGLIRKSHIGRQSRSLYLSSMIPEWLRLTLLRSSLEPRAGPVNADVPGDNSHDHTGRLRPLTLIAKVWPRHYNLDTYLS</sequence>
<evidence type="ECO:0000313" key="2">
    <source>
        <dbReference type="EMBL" id="ORY55928.1"/>
    </source>
</evidence>
<comment type="caution">
    <text evidence="2">The sequence shown here is derived from an EMBL/GenBank/DDBJ whole genome shotgun (WGS) entry which is preliminary data.</text>
</comment>
<feature type="transmembrane region" description="Helical" evidence="1">
    <location>
        <begin position="29"/>
        <end position="51"/>
    </location>
</feature>
<dbReference type="GeneID" id="63775179"/>
<evidence type="ECO:0000313" key="3">
    <source>
        <dbReference type="Proteomes" id="UP000193689"/>
    </source>
</evidence>
<dbReference type="OrthoDB" id="408373at2759"/>
<dbReference type="Proteomes" id="UP000193689">
    <property type="component" value="Unassembled WGS sequence"/>
</dbReference>
<dbReference type="AlphaFoldDB" id="A0A1Y2D9J1"/>
<accession>A0A1Y2D9J1</accession>
<evidence type="ECO:0008006" key="4">
    <source>
        <dbReference type="Google" id="ProtNLM"/>
    </source>
</evidence>
<reference evidence="2 3" key="1">
    <citation type="submission" date="2016-07" db="EMBL/GenBank/DDBJ databases">
        <title>Pervasive Adenine N6-methylation of Active Genes in Fungi.</title>
        <authorList>
            <consortium name="DOE Joint Genome Institute"/>
            <person name="Mondo S.J."/>
            <person name="Dannebaum R.O."/>
            <person name="Kuo R.C."/>
            <person name="Labutti K."/>
            <person name="Haridas S."/>
            <person name="Kuo A."/>
            <person name="Salamov A."/>
            <person name="Ahrendt S.R."/>
            <person name="Lipzen A."/>
            <person name="Sullivan W."/>
            <person name="Andreopoulos W.B."/>
            <person name="Clum A."/>
            <person name="Lindquist E."/>
            <person name="Daum C."/>
            <person name="Ramamoorthy G.K."/>
            <person name="Gryganskyi A."/>
            <person name="Culley D."/>
            <person name="Magnuson J.K."/>
            <person name="James T.Y."/>
            <person name="O'Malley M.A."/>
            <person name="Stajich J.E."/>
            <person name="Spatafora J.W."/>
            <person name="Visel A."/>
            <person name="Grigoriev I.V."/>
        </authorList>
    </citation>
    <scope>NUCLEOTIDE SEQUENCE [LARGE SCALE GENOMIC DNA]</scope>
    <source>
        <strain evidence="2 3">CBS 129021</strain>
    </source>
</reference>
<dbReference type="Gene3D" id="3.40.50.1820">
    <property type="entry name" value="alpha/beta hydrolase"/>
    <property type="match status" value="1"/>
</dbReference>
<name>A0A1Y2D9J1_9PEZI</name>
<proteinExistence type="predicted"/>
<keyword evidence="1" id="KW-1133">Transmembrane helix</keyword>
<keyword evidence="1" id="KW-0472">Membrane</keyword>
<dbReference type="RefSeq" id="XP_040709880.1">
    <property type="nucleotide sequence ID" value="XM_040858967.1"/>
</dbReference>
<evidence type="ECO:0000256" key="1">
    <source>
        <dbReference type="SAM" id="Phobius"/>
    </source>
</evidence>
<dbReference type="SUPFAM" id="SSF53474">
    <property type="entry name" value="alpha/beta-Hydrolases"/>
    <property type="match status" value="1"/>
</dbReference>